<reference evidence="1" key="1">
    <citation type="submission" date="2019-10" db="EMBL/GenBank/DDBJ databases">
        <authorList>
            <consortium name="DOE Joint Genome Institute"/>
            <person name="Kuo A."/>
            <person name="Miyauchi S."/>
            <person name="Kiss E."/>
            <person name="Drula E."/>
            <person name="Kohler A."/>
            <person name="Sanchez-Garcia M."/>
            <person name="Andreopoulos B."/>
            <person name="Barry K.W."/>
            <person name="Bonito G."/>
            <person name="Buee M."/>
            <person name="Carver A."/>
            <person name="Chen C."/>
            <person name="Cichocki N."/>
            <person name="Clum A."/>
            <person name="Culley D."/>
            <person name="Crous P.W."/>
            <person name="Fauchery L."/>
            <person name="Girlanda M."/>
            <person name="Hayes R."/>
            <person name="Keri Z."/>
            <person name="Labutti K."/>
            <person name="Lipzen A."/>
            <person name="Lombard V."/>
            <person name="Magnuson J."/>
            <person name="Maillard F."/>
            <person name="Morin E."/>
            <person name="Murat C."/>
            <person name="Nolan M."/>
            <person name="Ohm R."/>
            <person name="Pangilinan J."/>
            <person name="Pereira M."/>
            <person name="Perotto S."/>
            <person name="Peter M."/>
            <person name="Riley R."/>
            <person name="Sitrit Y."/>
            <person name="Stielow B."/>
            <person name="Szollosi G."/>
            <person name="Zifcakova L."/>
            <person name="Stursova M."/>
            <person name="Spatafora J.W."/>
            <person name="Tedersoo L."/>
            <person name="Vaario L.-M."/>
            <person name="Yamada A."/>
            <person name="Yan M."/>
            <person name="Wang P."/>
            <person name="Xu J."/>
            <person name="Bruns T."/>
            <person name="Baldrian P."/>
            <person name="Vilgalys R."/>
            <person name="Henrissat B."/>
            <person name="Grigoriev I.V."/>
            <person name="Hibbett D."/>
            <person name="Nagy L.G."/>
            <person name="Martin F.M."/>
        </authorList>
    </citation>
    <scope>NUCLEOTIDE SEQUENCE</scope>
    <source>
        <strain evidence="1">P2</strain>
    </source>
</reference>
<gene>
    <name evidence="1" type="ORF">BDM02DRAFT_3187354</name>
</gene>
<comment type="caution">
    <text evidence="1">The sequence shown here is derived from an EMBL/GenBank/DDBJ whole genome shotgun (WGS) entry which is preliminary data.</text>
</comment>
<dbReference type="Proteomes" id="UP000886501">
    <property type="component" value="Unassembled WGS sequence"/>
</dbReference>
<dbReference type="EMBL" id="MU118018">
    <property type="protein sequence ID" value="KAF9648190.1"/>
    <property type="molecule type" value="Genomic_DNA"/>
</dbReference>
<accession>A0ACB6ZEL9</accession>
<evidence type="ECO:0000313" key="1">
    <source>
        <dbReference type="EMBL" id="KAF9648190.1"/>
    </source>
</evidence>
<protein>
    <submittedName>
        <fullName evidence="1">Uncharacterized protein</fullName>
    </submittedName>
</protein>
<name>A0ACB6ZEL9_THEGA</name>
<sequence>MDSWLKIHSFIANYLNGFHESCKLAQISKLGEEERLSELNCQATAIQEELGRFKRLSDERRREREALDRTRMRLLS</sequence>
<keyword evidence="2" id="KW-1185">Reference proteome</keyword>
<evidence type="ECO:0000313" key="2">
    <source>
        <dbReference type="Proteomes" id="UP000886501"/>
    </source>
</evidence>
<proteinExistence type="predicted"/>
<organism evidence="1 2">
    <name type="scientific">Thelephora ganbajun</name>
    <name type="common">Ganba fungus</name>
    <dbReference type="NCBI Taxonomy" id="370292"/>
    <lineage>
        <taxon>Eukaryota</taxon>
        <taxon>Fungi</taxon>
        <taxon>Dikarya</taxon>
        <taxon>Basidiomycota</taxon>
        <taxon>Agaricomycotina</taxon>
        <taxon>Agaricomycetes</taxon>
        <taxon>Thelephorales</taxon>
        <taxon>Thelephoraceae</taxon>
        <taxon>Thelephora</taxon>
    </lineage>
</organism>
<reference evidence="1" key="2">
    <citation type="journal article" date="2020" name="Nat. Commun.">
        <title>Large-scale genome sequencing of mycorrhizal fungi provides insights into the early evolution of symbiotic traits.</title>
        <authorList>
            <person name="Miyauchi S."/>
            <person name="Kiss E."/>
            <person name="Kuo A."/>
            <person name="Drula E."/>
            <person name="Kohler A."/>
            <person name="Sanchez-Garcia M."/>
            <person name="Morin E."/>
            <person name="Andreopoulos B."/>
            <person name="Barry K.W."/>
            <person name="Bonito G."/>
            <person name="Buee M."/>
            <person name="Carver A."/>
            <person name="Chen C."/>
            <person name="Cichocki N."/>
            <person name="Clum A."/>
            <person name="Culley D."/>
            <person name="Crous P.W."/>
            <person name="Fauchery L."/>
            <person name="Girlanda M."/>
            <person name="Hayes R.D."/>
            <person name="Keri Z."/>
            <person name="LaButti K."/>
            <person name="Lipzen A."/>
            <person name="Lombard V."/>
            <person name="Magnuson J."/>
            <person name="Maillard F."/>
            <person name="Murat C."/>
            <person name="Nolan M."/>
            <person name="Ohm R.A."/>
            <person name="Pangilinan J."/>
            <person name="Pereira M.F."/>
            <person name="Perotto S."/>
            <person name="Peter M."/>
            <person name="Pfister S."/>
            <person name="Riley R."/>
            <person name="Sitrit Y."/>
            <person name="Stielow J.B."/>
            <person name="Szollosi G."/>
            <person name="Zifcakova L."/>
            <person name="Stursova M."/>
            <person name="Spatafora J.W."/>
            <person name="Tedersoo L."/>
            <person name="Vaario L.M."/>
            <person name="Yamada A."/>
            <person name="Yan M."/>
            <person name="Wang P."/>
            <person name="Xu J."/>
            <person name="Bruns T."/>
            <person name="Baldrian P."/>
            <person name="Vilgalys R."/>
            <person name="Dunand C."/>
            <person name="Henrissat B."/>
            <person name="Grigoriev I.V."/>
            <person name="Hibbett D."/>
            <person name="Nagy L.G."/>
            <person name="Martin F.M."/>
        </authorList>
    </citation>
    <scope>NUCLEOTIDE SEQUENCE</scope>
    <source>
        <strain evidence="1">P2</strain>
    </source>
</reference>